<name>A0A4Y2S0V9_ARAVE</name>
<keyword evidence="3" id="KW-1185">Reference proteome</keyword>
<protein>
    <recommendedName>
        <fullName evidence="4">Helitron helicase-like domain-containing protein</fullName>
    </recommendedName>
</protein>
<feature type="compositionally biased region" description="Basic and acidic residues" evidence="1">
    <location>
        <begin position="17"/>
        <end position="27"/>
    </location>
</feature>
<dbReference type="OrthoDB" id="7698527at2759"/>
<proteinExistence type="predicted"/>
<dbReference type="EMBL" id="BGPR01019382">
    <property type="protein sequence ID" value="GBN81752.1"/>
    <property type="molecule type" value="Genomic_DNA"/>
</dbReference>
<evidence type="ECO:0000256" key="1">
    <source>
        <dbReference type="SAM" id="MobiDB-lite"/>
    </source>
</evidence>
<feature type="compositionally biased region" description="Polar residues" evidence="1">
    <location>
        <begin position="1"/>
        <end position="10"/>
    </location>
</feature>
<feature type="compositionally biased region" description="Polar residues" evidence="1">
    <location>
        <begin position="46"/>
        <end position="60"/>
    </location>
</feature>
<sequence length="319" mass="36586">MNSLRTSQYNLRRREQRARESLDERFQRRSARNAADRLRRARARSDQQMANRVNSQAETNVSEHDCGNKYTKCCHDGKVRLPNLAETPDLLKELLTNNSLEARNYQNHIREYNAALAFASMGAEVKSPPGNGPYCFRIHGQIYHRIAPLYSNERFKPGYGQLYIFDASEANSRRLESNPSCLSSVMEKLDALLRTINSFAKSYLQMHQLIQSNPTVNVKMIFMEHPDLDMRRYNAPTSRTEVAAIFDGDDGEPPANRDICIYPIGEGCKNISPLNQCNDPMLYPLLFPRGEQGWSNEMEHVEERRSAKRNSHTIAVLCI</sequence>
<dbReference type="PANTHER" id="PTHR45786:SF74">
    <property type="entry name" value="ATP-DEPENDENT DNA HELICASE"/>
    <property type="match status" value="1"/>
</dbReference>
<gene>
    <name evidence="2" type="ORF">AVEN_191944_1</name>
</gene>
<comment type="caution">
    <text evidence="2">The sequence shown here is derived from an EMBL/GenBank/DDBJ whole genome shotgun (WGS) entry which is preliminary data.</text>
</comment>
<organism evidence="2 3">
    <name type="scientific">Araneus ventricosus</name>
    <name type="common">Orbweaver spider</name>
    <name type="synonym">Epeira ventricosa</name>
    <dbReference type="NCBI Taxonomy" id="182803"/>
    <lineage>
        <taxon>Eukaryota</taxon>
        <taxon>Metazoa</taxon>
        <taxon>Ecdysozoa</taxon>
        <taxon>Arthropoda</taxon>
        <taxon>Chelicerata</taxon>
        <taxon>Arachnida</taxon>
        <taxon>Araneae</taxon>
        <taxon>Araneomorphae</taxon>
        <taxon>Entelegynae</taxon>
        <taxon>Araneoidea</taxon>
        <taxon>Araneidae</taxon>
        <taxon>Araneus</taxon>
    </lineage>
</organism>
<evidence type="ECO:0008006" key="4">
    <source>
        <dbReference type="Google" id="ProtNLM"/>
    </source>
</evidence>
<dbReference type="AlphaFoldDB" id="A0A4Y2S0V9"/>
<evidence type="ECO:0000313" key="2">
    <source>
        <dbReference type="EMBL" id="GBN81752.1"/>
    </source>
</evidence>
<reference evidence="2 3" key="1">
    <citation type="journal article" date="2019" name="Sci. Rep.">
        <title>Orb-weaving spider Araneus ventricosus genome elucidates the spidroin gene catalogue.</title>
        <authorList>
            <person name="Kono N."/>
            <person name="Nakamura H."/>
            <person name="Ohtoshi R."/>
            <person name="Moran D.A.P."/>
            <person name="Shinohara A."/>
            <person name="Yoshida Y."/>
            <person name="Fujiwara M."/>
            <person name="Mori M."/>
            <person name="Tomita M."/>
            <person name="Arakawa K."/>
        </authorList>
    </citation>
    <scope>NUCLEOTIDE SEQUENCE [LARGE SCALE GENOMIC DNA]</scope>
</reference>
<dbReference type="Proteomes" id="UP000499080">
    <property type="component" value="Unassembled WGS sequence"/>
</dbReference>
<dbReference type="PANTHER" id="PTHR45786">
    <property type="entry name" value="DNA BINDING PROTEIN-LIKE"/>
    <property type="match status" value="1"/>
</dbReference>
<evidence type="ECO:0000313" key="3">
    <source>
        <dbReference type="Proteomes" id="UP000499080"/>
    </source>
</evidence>
<feature type="region of interest" description="Disordered" evidence="1">
    <location>
        <begin position="1"/>
        <end position="61"/>
    </location>
</feature>
<accession>A0A4Y2S0V9</accession>